<dbReference type="Gramene" id="mRNA:HanXRQr2_Chr14g0656261">
    <property type="protein sequence ID" value="mRNA:HanXRQr2_Chr14g0656261"/>
    <property type="gene ID" value="HanXRQr2_Chr14g0656261"/>
</dbReference>
<name>A0A9K3EAY7_HELAN</name>
<protein>
    <submittedName>
        <fullName evidence="1">Uncharacterized protein</fullName>
    </submittedName>
</protein>
<keyword evidence="2" id="KW-1185">Reference proteome</keyword>
<evidence type="ECO:0000313" key="1">
    <source>
        <dbReference type="EMBL" id="KAF5770152.1"/>
    </source>
</evidence>
<dbReference type="Proteomes" id="UP000215914">
    <property type="component" value="Unassembled WGS sequence"/>
</dbReference>
<accession>A0A9K3EAY7</accession>
<reference evidence="1" key="2">
    <citation type="submission" date="2020-06" db="EMBL/GenBank/DDBJ databases">
        <title>Helianthus annuus Genome sequencing and assembly Release 2.</title>
        <authorList>
            <person name="Gouzy J."/>
            <person name="Langlade N."/>
            <person name="Munos S."/>
        </authorList>
    </citation>
    <scope>NUCLEOTIDE SEQUENCE</scope>
    <source>
        <tissue evidence="1">Leaves</tissue>
    </source>
</reference>
<proteinExistence type="predicted"/>
<gene>
    <name evidence="1" type="ORF">HanXRQr2_Chr14g0656261</name>
</gene>
<sequence>MDKDVMADATMVVIAPLLVDRVSTTVILDLFCPTFTLHCTSATLSFISPPLWIIEVTVGFDSRACNPRYM</sequence>
<reference evidence="1" key="1">
    <citation type="journal article" date="2017" name="Nature">
        <title>The sunflower genome provides insights into oil metabolism, flowering and Asterid evolution.</title>
        <authorList>
            <person name="Badouin H."/>
            <person name="Gouzy J."/>
            <person name="Grassa C.J."/>
            <person name="Murat F."/>
            <person name="Staton S.E."/>
            <person name="Cottret L."/>
            <person name="Lelandais-Briere C."/>
            <person name="Owens G.L."/>
            <person name="Carrere S."/>
            <person name="Mayjonade B."/>
            <person name="Legrand L."/>
            <person name="Gill N."/>
            <person name="Kane N.C."/>
            <person name="Bowers J.E."/>
            <person name="Hubner S."/>
            <person name="Bellec A."/>
            <person name="Berard A."/>
            <person name="Berges H."/>
            <person name="Blanchet N."/>
            <person name="Boniface M.C."/>
            <person name="Brunel D."/>
            <person name="Catrice O."/>
            <person name="Chaidir N."/>
            <person name="Claudel C."/>
            <person name="Donnadieu C."/>
            <person name="Faraut T."/>
            <person name="Fievet G."/>
            <person name="Helmstetter N."/>
            <person name="King M."/>
            <person name="Knapp S.J."/>
            <person name="Lai Z."/>
            <person name="Le Paslier M.C."/>
            <person name="Lippi Y."/>
            <person name="Lorenzon L."/>
            <person name="Mandel J.R."/>
            <person name="Marage G."/>
            <person name="Marchand G."/>
            <person name="Marquand E."/>
            <person name="Bret-Mestries E."/>
            <person name="Morien E."/>
            <person name="Nambeesan S."/>
            <person name="Nguyen T."/>
            <person name="Pegot-Espagnet P."/>
            <person name="Pouilly N."/>
            <person name="Raftis F."/>
            <person name="Sallet E."/>
            <person name="Schiex T."/>
            <person name="Thomas J."/>
            <person name="Vandecasteele C."/>
            <person name="Vares D."/>
            <person name="Vear F."/>
            <person name="Vautrin S."/>
            <person name="Crespi M."/>
            <person name="Mangin B."/>
            <person name="Burke J.M."/>
            <person name="Salse J."/>
            <person name="Munos S."/>
            <person name="Vincourt P."/>
            <person name="Rieseberg L.H."/>
            <person name="Langlade N.B."/>
        </authorList>
    </citation>
    <scope>NUCLEOTIDE SEQUENCE</scope>
    <source>
        <tissue evidence="1">Leaves</tissue>
    </source>
</reference>
<dbReference type="AlphaFoldDB" id="A0A9K3EAY7"/>
<comment type="caution">
    <text evidence="1">The sequence shown here is derived from an EMBL/GenBank/DDBJ whole genome shotgun (WGS) entry which is preliminary data.</text>
</comment>
<dbReference type="EMBL" id="MNCJ02000329">
    <property type="protein sequence ID" value="KAF5770152.1"/>
    <property type="molecule type" value="Genomic_DNA"/>
</dbReference>
<evidence type="ECO:0000313" key="2">
    <source>
        <dbReference type="Proteomes" id="UP000215914"/>
    </source>
</evidence>
<organism evidence="1 2">
    <name type="scientific">Helianthus annuus</name>
    <name type="common">Common sunflower</name>
    <dbReference type="NCBI Taxonomy" id="4232"/>
    <lineage>
        <taxon>Eukaryota</taxon>
        <taxon>Viridiplantae</taxon>
        <taxon>Streptophyta</taxon>
        <taxon>Embryophyta</taxon>
        <taxon>Tracheophyta</taxon>
        <taxon>Spermatophyta</taxon>
        <taxon>Magnoliopsida</taxon>
        <taxon>eudicotyledons</taxon>
        <taxon>Gunneridae</taxon>
        <taxon>Pentapetalae</taxon>
        <taxon>asterids</taxon>
        <taxon>campanulids</taxon>
        <taxon>Asterales</taxon>
        <taxon>Asteraceae</taxon>
        <taxon>Asteroideae</taxon>
        <taxon>Heliantheae alliance</taxon>
        <taxon>Heliantheae</taxon>
        <taxon>Helianthus</taxon>
    </lineage>
</organism>